<reference evidence="1" key="1">
    <citation type="journal article" date="2022" name="Int. J. Mol. Sci.">
        <title>Draft Genome of Tanacetum Coccineum: Genomic Comparison of Closely Related Tanacetum-Family Plants.</title>
        <authorList>
            <person name="Yamashiro T."/>
            <person name="Shiraishi A."/>
            <person name="Nakayama K."/>
            <person name="Satake H."/>
        </authorList>
    </citation>
    <scope>NUCLEOTIDE SEQUENCE</scope>
</reference>
<accession>A0ABQ5E718</accession>
<reference evidence="1" key="2">
    <citation type="submission" date="2022-01" db="EMBL/GenBank/DDBJ databases">
        <authorList>
            <person name="Yamashiro T."/>
            <person name="Shiraishi A."/>
            <person name="Satake H."/>
            <person name="Nakayama K."/>
        </authorList>
    </citation>
    <scope>NUCLEOTIDE SEQUENCE</scope>
</reference>
<evidence type="ECO:0000313" key="1">
    <source>
        <dbReference type="EMBL" id="GJT46668.1"/>
    </source>
</evidence>
<evidence type="ECO:0000313" key="2">
    <source>
        <dbReference type="Proteomes" id="UP001151760"/>
    </source>
</evidence>
<dbReference type="EMBL" id="BQNB010016004">
    <property type="protein sequence ID" value="GJT46668.1"/>
    <property type="molecule type" value="Genomic_DNA"/>
</dbReference>
<comment type="caution">
    <text evidence="1">The sequence shown here is derived from an EMBL/GenBank/DDBJ whole genome shotgun (WGS) entry which is preliminary data.</text>
</comment>
<proteinExistence type="predicted"/>
<sequence>MSLRASYIRFSSSIVGTQFIPFPDILAKSYGDTSSDDDYIGRKRDCTRADNHPPMLEESMYNLWQSRMKLYIRGKEHDKDLIDSLLNGPFQYGMVVVDGITRPRTYEELIDKEKIRKECDIQATNIVLQGLPMDMYNLVNHHTVAKEIWDIVKLLMEGPKLSLQERISIQKLQVNTKFVNNLQPGWSKFVTNVKLARDMHESNFDKLYAYLKQHEVHANEVKMMRERFPDPLSLQAYYSPAIHQTPMIHQQPYQVLAVQALVAQQQLQAVFPHLDSGLAIPSFLPSDDPIASLNKSMAFISTTIPYVILPPTTNLGYLLIQETNLPFKMVRLQCNKYRGDRVRVLQVMDHKDIWPDNALNQKGQGMLTSQDTLTTLPINAVFQTDDLDAFDSDCDEAPSARAVLMANLSSYDSDVISKRIQPALYDGTVLAKKYDVISVIDSKETLILAEDIDLK</sequence>
<protein>
    <recommendedName>
        <fullName evidence="3">Integrase, catalytic region, zinc finger, CCHC-type, peptidase aspartic, catalytic</fullName>
    </recommendedName>
</protein>
<dbReference type="Proteomes" id="UP001151760">
    <property type="component" value="Unassembled WGS sequence"/>
</dbReference>
<organism evidence="1 2">
    <name type="scientific">Tanacetum coccineum</name>
    <dbReference type="NCBI Taxonomy" id="301880"/>
    <lineage>
        <taxon>Eukaryota</taxon>
        <taxon>Viridiplantae</taxon>
        <taxon>Streptophyta</taxon>
        <taxon>Embryophyta</taxon>
        <taxon>Tracheophyta</taxon>
        <taxon>Spermatophyta</taxon>
        <taxon>Magnoliopsida</taxon>
        <taxon>eudicotyledons</taxon>
        <taxon>Gunneridae</taxon>
        <taxon>Pentapetalae</taxon>
        <taxon>asterids</taxon>
        <taxon>campanulids</taxon>
        <taxon>Asterales</taxon>
        <taxon>Asteraceae</taxon>
        <taxon>Asteroideae</taxon>
        <taxon>Anthemideae</taxon>
        <taxon>Anthemidinae</taxon>
        <taxon>Tanacetum</taxon>
    </lineage>
</organism>
<gene>
    <name evidence="1" type="ORF">Tco_0955383</name>
</gene>
<evidence type="ECO:0008006" key="3">
    <source>
        <dbReference type="Google" id="ProtNLM"/>
    </source>
</evidence>
<name>A0ABQ5E718_9ASTR</name>
<keyword evidence="2" id="KW-1185">Reference proteome</keyword>